<evidence type="ECO:0000313" key="1">
    <source>
        <dbReference type="EMBL" id="ARQ00629.1"/>
    </source>
</evidence>
<gene>
    <name evidence="1" type="ORF">CAK95_17245</name>
</gene>
<dbReference type="GO" id="GO:0008168">
    <property type="term" value="F:methyltransferase activity"/>
    <property type="evidence" value="ECO:0007669"/>
    <property type="project" value="UniProtKB-KW"/>
</dbReference>
<dbReference type="SUPFAM" id="SSF53335">
    <property type="entry name" value="S-adenosyl-L-methionine-dependent methyltransferases"/>
    <property type="match status" value="1"/>
</dbReference>
<sequence length="228" mass="25316">MTKVPPQNPSTPIGASDARLDSAAFHRNCEPIWSVLSPWLHNKPGNVLEVGSGTGQHVVEFARRSPHLLWWPSDLHPRNLESIEAWRQLAHVQNIEAARRIDLSAPDWGLSDDDSATLSDLTAIFCANVLHISPWQTTEGLMQGAAQRLHPGGRLFIYGPFKQDGQHTAPSNEAFDASLRARDPQWGVRDINDIRDEAHKYNLVLANIAPMPANNMILIFESAQDDSV</sequence>
<dbReference type="PANTHER" id="PTHR20974">
    <property type="entry name" value="UPF0585 PROTEIN CG18661"/>
    <property type="match status" value="1"/>
</dbReference>
<dbReference type="KEGG" id="psin:CAK95_17245"/>
<keyword evidence="1" id="KW-0489">Methyltransferase</keyword>
<accession>A0A1W6ZTA1</accession>
<evidence type="ECO:0000313" key="2">
    <source>
        <dbReference type="Proteomes" id="UP000194137"/>
    </source>
</evidence>
<keyword evidence="2" id="KW-1185">Reference proteome</keyword>
<dbReference type="InterPro" id="IPR010342">
    <property type="entry name" value="DUF938"/>
</dbReference>
<reference evidence="1 2" key="1">
    <citation type="submission" date="2017-05" db="EMBL/GenBank/DDBJ databases">
        <title>Full genome sequence of Pseudorhodoplanes sinuspersici.</title>
        <authorList>
            <person name="Dastgheib S.M.M."/>
            <person name="Shavandi M."/>
            <person name="Tirandaz H."/>
        </authorList>
    </citation>
    <scope>NUCLEOTIDE SEQUENCE [LARGE SCALE GENOMIC DNA]</scope>
    <source>
        <strain evidence="1 2">RIPI110</strain>
    </source>
</reference>
<proteinExistence type="predicted"/>
<organism evidence="1 2">
    <name type="scientific">Pseudorhodoplanes sinuspersici</name>
    <dbReference type="NCBI Taxonomy" id="1235591"/>
    <lineage>
        <taxon>Bacteria</taxon>
        <taxon>Pseudomonadati</taxon>
        <taxon>Pseudomonadota</taxon>
        <taxon>Alphaproteobacteria</taxon>
        <taxon>Hyphomicrobiales</taxon>
        <taxon>Pseudorhodoplanes</taxon>
    </lineage>
</organism>
<keyword evidence="1" id="KW-0808">Transferase</keyword>
<dbReference type="STRING" id="1235591.CAK95_17245"/>
<dbReference type="Pfam" id="PF06080">
    <property type="entry name" value="DUF938"/>
    <property type="match status" value="1"/>
</dbReference>
<dbReference type="OrthoDB" id="5525831at2"/>
<dbReference type="GO" id="GO:0032259">
    <property type="term" value="P:methylation"/>
    <property type="evidence" value="ECO:0007669"/>
    <property type="project" value="UniProtKB-KW"/>
</dbReference>
<dbReference type="AlphaFoldDB" id="A0A1W6ZTA1"/>
<protein>
    <submittedName>
        <fullName evidence="1">SAM-dependent methyltransferase</fullName>
    </submittedName>
</protein>
<dbReference type="Proteomes" id="UP000194137">
    <property type="component" value="Chromosome"/>
</dbReference>
<name>A0A1W6ZTA1_9HYPH</name>
<dbReference type="Gene3D" id="3.40.50.150">
    <property type="entry name" value="Vaccinia Virus protein VP39"/>
    <property type="match status" value="1"/>
</dbReference>
<dbReference type="RefSeq" id="WP_086089025.1">
    <property type="nucleotide sequence ID" value="NZ_CP021112.1"/>
</dbReference>
<dbReference type="EMBL" id="CP021112">
    <property type="protein sequence ID" value="ARQ00629.1"/>
    <property type="molecule type" value="Genomic_DNA"/>
</dbReference>
<dbReference type="InterPro" id="IPR029063">
    <property type="entry name" value="SAM-dependent_MTases_sf"/>
</dbReference>
<dbReference type="PANTHER" id="PTHR20974:SF0">
    <property type="entry name" value="UPF0585 PROTEIN CG18661"/>
    <property type="match status" value="1"/>
</dbReference>